<keyword evidence="2" id="KW-0732">Signal</keyword>
<reference evidence="4 5" key="1">
    <citation type="submission" date="2019-10" db="EMBL/GenBank/DDBJ databases">
        <authorList>
            <person name="Palmer J.M."/>
        </authorList>
    </citation>
    <scope>NUCLEOTIDE SEQUENCE [LARGE SCALE GENOMIC DNA]</scope>
    <source>
        <strain evidence="4 5">TWF694</strain>
    </source>
</reference>
<feature type="domain" description="Rhamnogalacturonase A/B/Epimerase-like pectate lyase" evidence="3">
    <location>
        <begin position="521"/>
        <end position="586"/>
    </location>
</feature>
<feature type="region of interest" description="Disordered" evidence="1">
    <location>
        <begin position="1017"/>
        <end position="1045"/>
    </location>
</feature>
<dbReference type="PANTHER" id="PTHR33928">
    <property type="entry name" value="POLYGALACTURONASE QRT3"/>
    <property type="match status" value="1"/>
</dbReference>
<gene>
    <name evidence="4" type="ORF">TWF694_006649</name>
</gene>
<accession>A0AAV9XKT4</accession>
<feature type="signal peptide" evidence="2">
    <location>
        <begin position="1"/>
        <end position="20"/>
    </location>
</feature>
<evidence type="ECO:0000256" key="2">
    <source>
        <dbReference type="SAM" id="SignalP"/>
    </source>
</evidence>
<dbReference type="EMBL" id="JAVHJO010000002">
    <property type="protein sequence ID" value="KAK6542705.1"/>
    <property type="molecule type" value="Genomic_DNA"/>
</dbReference>
<dbReference type="CDD" id="cd23668">
    <property type="entry name" value="GH55_beta13glucanase-like"/>
    <property type="match status" value="1"/>
</dbReference>
<dbReference type="GO" id="GO:0004650">
    <property type="term" value="F:polygalacturonase activity"/>
    <property type="evidence" value="ECO:0007669"/>
    <property type="project" value="InterPro"/>
</dbReference>
<dbReference type="InterPro" id="IPR024535">
    <property type="entry name" value="RHGA/B-epi-like_pectate_lyase"/>
</dbReference>
<feature type="chain" id="PRO_5043788069" description="Rhamnogalacturonase A/B/Epimerase-like pectate lyase domain-containing protein" evidence="2">
    <location>
        <begin position="21"/>
        <end position="1389"/>
    </location>
</feature>
<evidence type="ECO:0000313" key="4">
    <source>
        <dbReference type="EMBL" id="KAK6542705.1"/>
    </source>
</evidence>
<name>A0AAV9XKT4_9PEZI</name>
<dbReference type="PANTHER" id="PTHR33928:SF2">
    <property type="entry name" value="PECTATE LYASE SUPERFAMILY PROTEIN DOMAIN-CONTAINING PROTEIN-RELATED"/>
    <property type="match status" value="1"/>
</dbReference>
<sequence length="1389" mass="148415">MGKFSAHFTAFLAIFSIAGASLTYNDVAPRNSKKDGLWTRSRHDLERRDFNSSSTLSMDLDEAYAIVEKAQLEQSRFNAARYHNVAKGRNFQGSNIRQGPNAVESVRLAATMVAEHEASKSPPPKLKEKRASSFWMEGITHGAVALGGTSGYSVFRNVKDYGAVGDGVTDDTAAINKAISSGSRCGANCGASTTSPAIVYFPAGTYLISAPLEAYYYTQMIGNAASPPTIVGAKSFIGLGLISSDYYIPQASGNEWYINQNNFFRQIRNFVLDMRNIPNTFAGQSYAPAGIHWQVAQATSLQAITIKMATGSATTHVGIFMENGSGGFMSDVNFIGGAVGAIFGNQQFTVRGFSFSGCRNAVQMLWDWAFTLKGFTIDNCQVGINATGGSGGAGAQQGQGTGSLTIIDSTISNTPTGVLLTVTGSNATSIMLENVQLKGVSVGVSNNGQTLLAGSSSLGNSGVWASGVIYDTSNQKGDGKGRSQGTGVTPVTWSYPTNLQGSSGWYQRSKPQYETTAVGSFTSIRSFGAKGDGSTDDTAAINSALSSVAGTSQILWIPYGTYIVTDTILVKPGTKIVGEIWPQIMASGAKFSDLNSPHVMVQVGQPGDKGVVEMQDLLFTTKGATAGAILMQWNIGASSQGSAALWDCHFRVGGAVGTNLQVAQCPKLTGKVNPNCIAASTHMYIQGDGYFENMWAWTADHDMDSGEAQTQIDIYTGRGIVINSQGPTWLYGTAAEHNVLYQYQIQNSKNIFLAMIQTESPYFQGSAPPAPAPILNVTTQPIPTKFKRDLFESSYSDDVFNGTFTEHKLSKRAAQDFSYDPAFNDCVSSNPQCSMSWALRILGSDEITIYGAGLYSWFQNYDQSCLASDKCQTVLAEIDDSSVYRTAIYNLVTIGAQVMLETASGYNAQALDNKNGFASSVLAFVVPVAIANADPNIGGGLQGGIVGVSKAVTFQDGTTVAGDGNALVLVSAVRSVPQFAAGPGIGQNIPNYYTYEYYAIGSSDKLDCNTVTTNANPPILIEDSPAGPGTGPDVSPAQGPPTSSSRSFTIFGSSCSWTGIDTGSKWVSDKVGTVVGYLQCDASTEKIPCVKPTQPSGDAFICPLCGYTPLAVCYLPGQNILPRSTGAKPALRAIDISPVLFYYALRFAGFYRPNRQLFYTRRLNWVEGMEGLSYRAQYWASRFGLQTIWEGWPSTLLDGDSANYYDFYGVDNPNGWLRNIAGTPAQDDYFRGMSAEFANQAVGDVYVLTDDPTNIVMSAIWGEVEYPTLTRPGTPVTRIIAGDQATGTNWYVIWDANNPLISPAHPVRTSGPTTPANLKRRATYLSKRGLVVVGGELVDIGGNTETSSGSYGAICLNPNIFLQSKTCWSKVIDPWFGYENKAGGIDFFG</sequence>
<dbReference type="SUPFAM" id="SSF51126">
    <property type="entry name" value="Pectin lyase-like"/>
    <property type="match status" value="2"/>
</dbReference>
<organism evidence="4 5">
    <name type="scientific">Orbilia ellipsospora</name>
    <dbReference type="NCBI Taxonomy" id="2528407"/>
    <lineage>
        <taxon>Eukaryota</taxon>
        <taxon>Fungi</taxon>
        <taxon>Dikarya</taxon>
        <taxon>Ascomycota</taxon>
        <taxon>Pezizomycotina</taxon>
        <taxon>Orbiliomycetes</taxon>
        <taxon>Orbiliales</taxon>
        <taxon>Orbiliaceae</taxon>
        <taxon>Orbilia</taxon>
    </lineage>
</organism>
<protein>
    <recommendedName>
        <fullName evidence="3">Rhamnogalacturonase A/B/Epimerase-like pectate lyase domain-containing protein</fullName>
    </recommendedName>
</protein>
<dbReference type="InterPro" id="IPR039279">
    <property type="entry name" value="QRT3-like"/>
</dbReference>
<dbReference type="Pfam" id="PF12708">
    <property type="entry name" value="Pect-lyase_RHGA_epim"/>
    <property type="match status" value="2"/>
</dbReference>
<evidence type="ECO:0000313" key="5">
    <source>
        <dbReference type="Proteomes" id="UP001365542"/>
    </source>
</evidence>
<comment type="caution">
    <text evidence="4">The sequence shown here is derived from an EMBL/GenBank/DDBJ whole genome shotgun (WGS) entry which is preliminary data.</text>
</comment>
<dbReference type="InterPro" id="IPR011050">
    <property type="entry name" value="Pectin_lyase_fold/virulence"/>
</dbReference>
<proteinExistence type="predicted"/>
<dbReference type="InterPro" id="IPR012334">
    <property type="entry name" value="Pectin_lyas_fold"/>
</dbReference>
<feature type="domain" description="Rhamnogalacturonase A/B/Epimerase-like pectate lyase" evidence="3">
    <location>
        <begin position="155"/>
        <end position="385"/>
    </location>
</feature>
<evidence type="ECO:0000256" key="1">
    <source>
        <dbReference type="SAM" id="MobiDB-lite"/>
    </source>
</evidence>
<dbReference type="Proteomes" id="UP001365542">
    <property type="component" value="Unassembled WGS sequence"/>
</dbReference>
<evidence type="ECO:0000259" key="3">
    <source>
        <dbReference type="Pfam" id="PF12708"/>
    </source>
</evidence>
<dbReference type="Gene3D" id="2.160.20.10">
    <property type="entry name" value="Single-stranded right-handed beta-helix, Pectin lyase-like"/>
    <property type="match status" value="2"/>
</dbReference>
<keyword evidence="5" id="KW-1185">Reference proteome</keyword>